<dbReference type="Proteomes" id="UP001231189">
    <property type="component" value="Unassembled WGS sequence"/>
</dbReference>
<evidence type="ECO:0000313" key="3">
    <source>
        <dbReference type="Proteomes" id="UP001231189"/>
    </source>
</evidence>
<name>A0AAD8TB85_LOLMU</name>
<dbReference type="EMBL" id="JAUUTY010000002">
    <property type="protein sequence ID" value="KAK1678682.1"/>
    <property type="molecule type" value="Genomic_DNA"/>
</dbReference>
<organism evidence="2 3">
    <name type="scientific">Lolium multiflorum</name>
    <name type="common">Italian ryegrass</name>
    <name type="synonym">Lolium perenne subsp. multiflorum</name>
    <dbReference type="NCBI Taxonomy" id="4521"/>
    <lineage>
        <taxon>Eukaryota</taxon>
        <taxon>Viridiplantae</taxon>
        <taxon>Streptophyta</taxon>
        <taxon>Embryophyta</taxon>
        <taxon>Tracheophyta</taxon>
        <taxon>Spermatophyta</taxon>
        <taxon>Magnoliopsida</taxon>
        <taxon>Liliopsida</taxon>
        <taxon>Poales</taxon>
        <taxon>Poaceae</taxon>
        <taxon>BOP clade</taxon>
        <taxon>Pooideae</taxon>
        <taxon>Poodae</taxon>
        <taxon>Poeae</taxon>
        <taxon>Poeae Chloroplast Group 2 (Poeae type)</taxon>
        <taxon>Loliodinae</taxon>
        <taxon>Loliinae</taxon>
        <taxon>Lolium</taxon>
    </lineage>
</organism>
<keyword evidence="3" id="KW-1185">Reference proteome</keyword>
<evidence type="ECO:0000313" key="2">
    <source>
        <dbReference type="EMBL" id="KAK1678682.1"/>
    </source>
</evidence>
<evidence type="ECO:0000256" key="1">
    <source>
        <dbReference type="SAM" id="MobiDB-lite"/>
    </source>
</evidence>
<sequence length="75" mass="7817">MGGEHQRQSAASRQRGRGGRGGEDPLYLQAVAASMKDAADKARAETEEAAQAIAAMEEMKAGEAAGTSRIVILDD</sequence>
<comment type="caution">
    <text evidence="2">The sequence shown here is derived from an EMBL/GenBank/DDBJ whole genome shotgun (WGS) entry which is preliminary data.</text>
</comment>
<reference evidence="2" key="1">
    <citation type="submission" date="2023-07" db="EMBL/GenBank/DDBJ databases">
        <title>A chromosome-level genome assembly of Lolium multiflorum.</title>
        <authorList>
            <person name="Chen Y."/>
            <person name="Copetti D."/>
            <person name="Kolliker R."/>
            <person name="Studer B."/>
        </authorList>
    </citation>
    <scope>NUCLEOTIDE SEQUENCE</scope>
    <source>
        <strain evidence="2">02402/16</strain>
        <tissue evidence="2">Leaf</tissue>
    </source>
</reference>
<gene>
    <name evidence="2" type="ORF">QYE76_039530</name>
</gene>
<accession>A0AAD8TB85</accession>
<proteinExistence type="predicted"/>
<protein>
    <submittedName>
        <fullName evidence="2">Uncharacterized protein</fullName>
    </submittedName>
</protein>
<feature type="region of interest" description="Disordered" evidence="1">
    <location>
        <begin position="1"/>
        <end position="26"/>
    </location>
</feature>
<dbReference type="AlphaFoldDB" id="A0AAD8TB85"/>